<dbReference type="RefSeq" id="WP_017928401.1">
    <property type="nucleotide sequence ID" value="NZ_KB822997.1"/>
</dbReference>
<dbReference type="STRING" id="1122180.Lokhon_01267"/>
<keyword evidence="2" id="KW-1185">Reference proteome</keyword>
<dbReference type="HOGENOM" id="CLU_444672_0_0_5"/>
<dbReference type="AlphaFoldDB" id="A0A017HDA2"/>
<protein>
    <submittedName>
        <fullName evidence="1">Uncharacterized protein</fullName>
    </submittedName>
</protein>
<dbReference type="Proteomes" id="UP000025047">
    <property type="component" value="Unassembled WGS sequence"/>
</dbReference>
<dbReference type="PATRIC" id="fig|1122180.6.peg.1254"/>
<proteinExistence type="predicted"/>
<name>A0A017HDA2_9RHOB</name>
<gene>
    <name evidence="1" type="ORF">Lokhon_01267</name>
</gene>
<comment type="caution">
    <text evidence="1">The sequence shown here is derived from an EMBL/GenBank/DDBJ whole genome shotgun (WGS) entry which is preliminary data.</text>
</comment>
<evidence type="ECO:0000313" key="1">
    <source>
        <dbReference type="EMBL" id="EYD72467.1"/>
    </source>
</evidence>
<evidence type="ECO:0000313" key="2">
    <source>
        <dbReference type="Proteomes" id="UP000025047"/>
    </source>
</evidence>
<dbReference type="EMBL" id="APGJ01000004">
    <property type="protein sequence ID" value="EYD72467.1"/>
    <property type="molecule type" value="Genomic_DNA"/>
</dbReference>
<organism evidence="1 2">
    <name type="scientific">Limimaricola hongkongensis DSM 17492</name>
    <dbReference type="NCBI Taxonomy" id="1122180"/>
    <lineage>
        <taxon>Bacteria</taxon>
        <taxon>Pseudomonadati</taxon>
        <taxon>Pseudomonadota</taxon>
        <taxon>Alphaproteobacteria</taxon>
        <taxon>Rhodobacterales</taxon>
        <taxon>Paracoccaceae</taxon>
        <taxon>Limimaricola</taxon>
    </lineage>
</organism>
<reference evidence="1 2" key="1">
    <citation type="submission" date="2013-03" db="EMBL/GenBank/DDBJ databases">
        <authorList>
            <person name="Fiebig A."/>
            <person name="Goeker M."/>
            <person name="Klenk H.-P.P."/>
        </authorList>
    </citation>
    <scope>NUCLEOTIDE SEQUENCE [LARGE SCALE GENOMIC DNA]</scope>
    <source>
        <strain evidence="1 2">DSM 17492</strain>
    </source>
</reference>
<dbReference type="eggNOG" id="COG0209">
    <property type="taxonomic scope" value="Bacteria"/>
</dbReference>
<dbReference type="OrthoDB" id="9762933at2"/>
<sequence length="614" mass="62453">MRIDRCYTLPGQDALADLPMRRVALTGGGVVRVPSDWPQRAARAVATRAPGGSGEDGLRATIETLVTGLRAAAAKQGRLDDASAQAWGDEMRHMVVHRIVALDPGLWGVRGSGRPAAPLPLPVRMAGAGATATARLAEAACDGAPLGFDFGAGQALATPRAVLDLRRFVTDGAIAVEPLVHAVRVWTLALALRGAGDLGLAGVGGAVMRLGRGFASREGRLAGAALAALADAARAATAAELGLAAGAGDARAAAGLSRLSRQPGAAPLRAALERAAGLRRAAARARGDGTAAPRIAIAPLGDLAAILGLGADPLAPVAALCVDVETGTDGHRHEAAPELRAGLAAQGHAPDRIAALLRHVAGHGSLVAAPGIDHAALRARGLDADQIARIEAALPEARDLRAVITPWRLGPAFCAARLGRDAEALPGHGLGLLSRLGFTEAQIEAANRHVFGTASLRGAPGMAPGDAAAFDGALATAPRARLAMAAALAGAIGGPVTALLPLPDAAAPDRLRLAIRAARRAGLAGLVPARDEPALAPRLREILAMLPPGTRPGDAPGEVIELIEAAGRSRPEARRHARALRDRLLADPLPRERPMPRGDAAAWLGAIAARPDRR</sequence>
<accession>A0A017HDA2</accession>